<reference evidence="1 2" key="1">
    <citation type="submission" date="2016-09" db="EMBL/GenBank/DDBJ databases">
        <authorList>
            <person name="Capua I."/>
            <person name="De Benedictis P."/>
            <person name="Joannis T."/>
            <person name="Lombin L.H."/>
            <person name="Cattoli G."/>
        </authorList>
    </citation>
    <scope>NUCLEOTIDE SEQUENCE [LARGE SCALE GENOMIC DNA]</scope>
    <source>
        <strain evidence="1 2">IMI 309357</strain>
    </source>
</reference>
<accession>A0A1G4BQ61</accession>
<proteinExistence type="predicted"/>
<dbReference type="AlphaFoldDB" id="A0A1G4BQ61"/>
<protein>
    <submittedName>
        <fullName evidence="1">Uncharacterized protein</fullName>
    </submittedName>
</protein>
<sequence>MIWEILATVNTEQGDSFFCSFGQLSIRGWAWNDSGAKSVGGATYDSICEHTIGVGVDSDIWFDSNGLGLGNAHPGSWYKHTRRLFFLHTAKKITKNRGLGIGVFLACYLGGSFFPCLPAMGFSTPEVAPQEFFTCLSALDRSWDTRTAGAIMGFRDSLRHGKDRETWPHQDGGFLLGKMRIDHHMGLRWRRNGWTAFSLVFFWHTRSLRMEQQPNEKNIWIWSPPKAVWFLIIRTSPRD</sequence>
<gene>
    <name evidence="1" type="ORF">CORC01_01136</name>
</gene>
<evidence type="ECO:0000313" key="2">
    <source>
        <dbReference type="Proteomes" id="UP000176998"/>
    </source>
</evidence>
<dbReference type="RefSeq" id="XP_022480553.1">
    <property type="nucleotide sequence ID" value="XM_022612792.1"/>
</dbReference>
<organism evidence="1 2">
    <name type="scientific">Colletotrichum orchidophilum</name>
    <dbReference type="NCBI Taxonomy" id="1209926"/>
    <lineage>
        <taxon>Eukaryota</taxon>
        <taxon>Fungi</taxon>
        <taxon>Dikarya</taxon>
        <taxon>Ascomycota</taxon>
        <taxon>Pezizomycotina</taxon>
        <taxon>Sordariomycetes</taxon>
        <taxon>Hypocreomycetidae</taxon>
        <taxon>Glomerellales</taxon>
        <taxon>Glomerellaceae</taxon>
        <taxon>Colletotrichum</taxon>
    </lineage>
</organism>
<comment type="caution">
    <text evidence="1">The sequence shown here is derived from an EMBL/GenBank/DDBJ whole genome shotgun (WGS) entry which is preliminary data.</text>
</comment>
<dbReference type="Proteomes" id="UP000176998">
    <property type="component" value="Unassembled WGS sequence"/>
</dbReference>
<name>A0A1G4BQ61_9PEZI</name>
<keyword evidence="2" id="KW-1185">Reference proteome</keyword>
<evidence type="ECO:0000313" key="1">
    <source>
        <dbReference type="EMBL" id="OHF03417.1"/>
    </source>
</evidence>
<dbReference type="EMBL" id="MJBS01000006">
    <property type="protein sequence ID" value="OHF03417.1"/>
    <property type="molecule type" value="Genomic_DNA"/>
</dbReference>
<dbReference type="OrthoDB" id="10527692at2759"/>
<dbReference type="GeneID" id="34554302"/>